<comment type="cofactor">
    <cofactor evidence="2 15">
        <name>pyridoxal 5'-phosphate</name>
        <dbReference type="ChEBI" id="CHEBI:597326"/>
    </cofactor>
</comment>
<protein>
    <recommendedName>
        <fullName evidence="5">L-lysine 2,3-aminomutase</fullName>
    </recommendedName>
    <alternativeName>
        <fullName evidence="13">EF-P post-translational modification enzyme B</fullName>
    </alternativeName>
</protein>
<comment type="similarity">
    <text evidence="4">Belongs to the radical SAM superfamily. KamA family.</text>
</comment>
<dbReference type="NCBIfam" id="TIGR03821">
    <property type="entry name" value="EFP_modif_epmB"/>
    <property type="match status" value="1"/>
</dbReference>
<keyword evidence="8 14" id="KW-0479">Metal-binding</keyword>
<comment type="catalytic activity">
    <reaction evidence="1">
        <text>L-lysine = D-beta-lysine</text>
        <dbReference type="Rhea" id="RHEA:44148"/>
        <dbReference type="ChEBI" id="CHEBI:32551"/>
        <dbReference type="ChEBI" id="CHEBI:84138"/>
    </reaction>
</comment>
<evidence type="ECO:0000256" key="5">
    <source>
        <dbReference type="ARBA" id="ARBA00022363"/>
    </source>
</evidence>
<dbReference type="InterPro" id="IPR022462">
    <property type="entry name" value="EpmB"/>
</dbReference>
<dbReference type="RefSeq" id="WP_174624571.1">
    <property type="nucleotide sequence ID" value="NZ_CADCXN010000013.1"/>
</dbReference>
<comment type="caution">
    <text evidence="17">The sequence shown here is derived from an EMBL/GenBank/DDBJ whole genome shotgun (WGS) entry which is preliminary data.</text>
</comment>
<feature type="binding site" evidence="14">
    <location>
        <position position="124"/>
    </location>
    <ligand>
        <name>[4Fe-4S] cluster</name>
        <dbReference type="ChEBI" id="CHEBI:49883"/>
        <note>4Fe-4S-S-AdoMet</note>
    </ligand>
</feature>
<keyword evidence="12" id="KW-0413">Isomerase</keyword>
<accession>A0A8S0WM89</accession>
<evidence type="ECO:0000313" key="18">
    <source>
        <dbReference type="Proteomes" id="UP000494216"/>
    </source>
</evidence>
<keyword evidence="9 15" id="KW-0663">Pyridoxal phosphate</keyword>
<dbReference type="SFLD" id="SFLDS00029">
    <property type="entry name" value="Radical_SAM"/>
    <property type="match status" value="1"/>
</dbReference>
<dbReference type="CDD" id="cd01335">
    <property type="entry name" value="Radical_SAM"/>
    <property type="match status" value="1"/>
</dbReference>
<evidence type="ECO:0000256" key="4">
    <source>
        <dbReference type="ARBA" id="ARBA00008703"/>
    </source>
</evidence>
<dbReference type="GO" id="GO:0051539">
    <property type="term" value="F:4 iron, 4 sulfur cluster binding"/>
    <property type="evidence" value="ECO:0007669"/>
    <property type="project" value="UniProtKB-KW"/>
</dbReference>
<dbReference type="GO" id="GO:0046872">
    <property type="term" value="F:metal ion binding"/>
    <property type="evidence" value="ECO:0007669"/>
    <property type="project" value="UniProtKB-KW"/>
</dbReference>
<dbReference type="AlphaFoldDB" id="A0A8S0WM89"/>
<keyword evidence="6 14" id="KW-0004">4Fe-4S</keyword>
<evidence type="ECO:0000256" key="13">
    <source>
        <dbReference type="ARBA" id="ARBA00030756"/>
    </source>
</evidence>
<feature type="modified residue" description="N6-(pyridoxal phosphate)lysine" evidence="15">
    <location>
        <position position="332"/>
    </location>
</feature>
<dbReference type="Gene3D" id="3.20.20.70">
    <property type="entry name" value="Aldolase class I"/>
    <property type="match status" value="1"/>
</dbReference>
<evidence type="ECO:0000256" key="8">
    <source>
        <dbReference type="ARBA" id="ARBA00022723"/>
    </source>
</evidence>
<organism evidence="17 18">
    <name type="scientific">Candidatus Methylobacter favarea</name>
    <dbReference type="NCBI Taxonomy" id="2707345"/>
    <lineage>
        <taxon>Bacteria</taxon>
        <taxon>Pseudomonadati</taxon>
        <taxon>Pseudomonadota</taxon>
        <taxon>Gammaproteobacteria</taxon>
        <taxon>Methylococcales</taxon>
        <taxon>Methylococcaceae</taxon>
        <taxon>Methylobacter</taxon>
    </lineage>
</organism>
<gene>
    <name evidence="17" type="primary">yjeK</name>
    <name evidence="17" type="ORF">METHB2_110079</name>
</gene>
<dbReference type="SUPFAM" id="SSF102114">
    <property type="entry name" value="Radical SAM enzymes"/>
    <property type="match status" value="1"/>
</dbReference>
<evidence type="ECO:0000256" key="3">
    <source>
        <dbReference type="ARBA" id="ARBA00001966"/>
    </source>
</evidence>
<dbReference type="InterPro" id="IPR013785">
    <property type="entry name" value="Aldolase_TIM"/>
</dbReference>
<reference evidence="17 18" key="1">
    <citation type="submission" date="2020-02" db="EMBL/GenBank/DDBJ databases">
        <authorList>
            <person name="Hogendoorn C."/>
        </authorList>
    </citation>
    <scope>NUCLEOTIDE SEQUENCE [LARGE SCALE GENOMIC DNA]</scope>
    <source>
        <strain evidence="17">METHB21</strain>
    </source>
</reference>
<evidence type="ECO:0000256" key="6">
    <source>
        <dbReference type="ARBA" id="ARBA00022485"/>
    </source>
</evidence>
<dbReference type="SFLD" id="SFLDF00314">
    <property type="entry name" value="L-lysine_2_3-aminomutase_(yjeK"/>
    <property type="match status" value="1"/>
</dbReference>
<evidence type="ECO:0000256" key="10">
    <source>
        <dbReference type="ARBA" id="ARBA00023004"/>
    </source>
</evidence>
<evidence type="ECO:0000313" key="17">
    <source>
        <dbReference type="EMBL" id="CAA9889580.1"/>
    </source>
</evidence>
<evidence type="ECO:0000256" key="12">
    <source>
        <dbReference type="ARBA" id="ARBA00023235"/>
    </source>
</evidence>
<dbReference type="PANTHER" id="PTHR30538:SF1">
    <property type="entry name" value="L-LYSINE 2,3-AMINOMUTASE"/>
    <property type="match status" value="1"/>
</dbReference>
<proteinExistence type="inferred from homology"/>
<keyword evidence="10" id="KW-0408">Iron</keyword>
<evidence type="ECO:0000259" key="16">
    <source>
        <dbReference type="PROSITE" id="PS51918"/>
    </source>
</evidence>
<evidence type="ECO:0000256" key="9">
    <source>
        <dbReference type="ARBA" id="ARBA00022898"/>
    </source>
</evidence>
<dbReference type="InterPro" id="IPR058240">
    <property type="entry name" value="rSAM_sf"/>
</dbReference>
<dbReference type="Pfam" id="PF04055">
    <property type="entry name" value="Radical_SAM"/>
    <property type="match status" value="1"/>
</dbReference>
<feature type="domain" description="Radical SAM core" evidence="16">
    <location>
        <begin position="106"/>
        <end position="318"/>
    </location>
</feature>
<evidence type="ECO:0000256" key="2">
    <source>
        <dbReference type="ARBA" id="ARBA00001933"/>
    </source>
</evidence>
<keyword evidence="11 14" id="KW-0411">Iron-sulfur</keyword>
<comment type="cofactor">
    <cofactor evidence="3">
        <name>[4Fe-4S] cluster</name>
        <dbReference type="ChEBI" id="CHEBI:49883"/>
    </cofactor>
</comment>
<sequence>MTDRHNEILHFSKNWQQQLAEAFNKIDDLCDYLNLSPDDLPISLAALEDFALRVPLSFAASMEKGNPHDPLLRQVLPVKEEVQIYPGFSIDPVGDIQAVAQAGVLHKYQGRVLFINTGSCAINCRYCFRRNFPYAELQLTKQKEAAAIQYIREDSSVAEVILSGGDPLLLNDARLAHLIQQLSDIRHLKRIRIHSRLPVVLPARITDELIDILSQSPVQIVVVIHCNHANEINKRVIPACKSLKENGLILFNQSVLLKGVNDNAAVLCDLSEKLFSHGIIPYYLHLLDKASGTGHFEVAETEALKLIRQIQDTLPGYLVPKLVKEQAGAASKQYLFRPA</sequence>
<dbReference type="Proteomes" id="UP000494216">
    <property type="component" value="Unassembled WGS sequence"/>
</dbReference>
<evidence type="ECO:0000256" key="11">
    <source>
        <dbReference type="ARBA" id="ARBA00023014"/>
    </source>
</evidence>
<dbReference type="EMBL" id="CADCXN010000013">
    <property type="protein sequence ID" value="CAA9889580.1"/>
    <property type="molecule type" value="Genomic_DNA"/>
</dbReference>
<evidence type="ECO:0000256" key="1">
    <source>
        <dbReference type="ARBA" id="ARBA00001352"/>
    </source>
</evidence>
<dbReference type="GO" id="GO:0016853">
    <property type="term" value="F:isomerase activity"/>
    <property type="evidence" value="ECO:0007669"/>
    <property type="project" value="UniProtKB-KW"/>
</dbReference>
<dbReference type="InterPro" id="IPR003739">
    <property type="entry name" value="Lys_aminomutase/Glu_NH3_mut"/>
</dbReference>
<evidence type="ECO:0000256" key="15">
    <source>
        <dbReference type="PIRSR" id="PIRSR603739-50"/>
    </source>
</evidence>
<evidence type="ECO:0000256" key="7">
    <source>
        <dbReference type="ARBA" id="ARBA00022691"/>
    </source>
</evidence>
<dbReference type="InterPro" id="IPR007197">
    <property type="entry name" value="rSAM"/>
</dbReference>
<keyword evidence="18" id="KW-1185">Reference proteome</keyword>
<dbReference type="PROSITE" id="PS51918">
    <property type="entry name" value="RADICAL_SAM"/>
    <property type="match status" value="1"/>
</dbReference>
<dbReference type="PANTHER" id="PTHR30538">
    <property type="entry name" value="LYSINE 2,3-AMINOMUTASE-RELATED"/>
    <property type="match status" value="1"/>
</dbReference>
<name>A0A8S0WM89_9GAMM</name>
<dbReference type="NCBIfam" id="TIGR00238">
    <property type="entry name" value="KamA family radical SAM protein"/>
    <property type="match status" value="1"/>
</dbReference>
<feature type="binding site" evidence="14">
    <location>
        <position position="120"/>
    </location>
    <ligand>
        <name>[4Fe-4S] cluster</name>
        <dbReference type="ChEBI" id="CHEBI:49883"/>
        <note>4Fe-4S-S-AdoMet</note>
    </ligand>
</feature>
<dbReference type="SFLD" id="SFLDG01070">
    <property type="entry name" value="PLP-dependent"/>
    <property type="match status" value="1"/>
</dbReference>
<keyword evidence="7" id="KW-0949">S-adenosyl-L-methionine</keyword>
<dbReference type="PIRSF" id="PIRSF004911">
    <property type="entry name" value="DUF160"/>
    <property type="match status" value="1"/>
</dbReference>
<evidence type="ECO:0000256" key="14">
    <source>
        <dbReference type="PIRSR" id="PIRSR004911-1"/>
    </source>
</evidence>
<feature type="binding site" evidence="14">
    <location>
        <position position="127"/>
    </location>
    <ligand>
        <name>[4Fe-4S] cluster</name>
        <dbReference type="ChEBI" id="CHEBI:49883"/>
        <note>4Fe-4S-S-AdoMet</note>
    </ligand>
</feature>